<proteinExistence type="predicted"/>
<evidence type="ECO:0000256" key="2">
    <source>
        <dbReference type="SAM" id="Phobius"/>
    </source>
</evidence>
<keyword evidence="2" id="KW-0472">Membrane</keyword>
<name>A0A7C9MQW3_9DEIO</name>
<evidence type="ECO:0000256" key="1">
    <source>
        <dbReference type="SAM" id="Coils"/>
    </source>
</evidence>
<sequence length="121" mass="13264">MEGFDLAPVLNLVTKSGPAGIVLALFFGLAALVREVRGGKVSAGKEADLQAQVAQLRTELQDLRTAMTKLETELDTSLDLNHSMRYQRDQARVRVEYLEQTCNIEPRTVWPPELGGTGALP</sequence>
<comment type="caution">
    <text evidence="3">The sequence shown here is derived from an EMBL/GenBank/DDBJ whole genome shotgun (WGS) entry which is preliminary data.</text>
</comment>
<keyword evidence="2" id="KW-1133">Transmembrane helix</keyword>
<feature type="coiled-coil region" evidence="1">
    <location>
        <begin position="46"/>
        <end position="80"/>
    </location>
</feature>
<gene>
    <name evidence="3" type="ORF">GO986_08515</name>
</gene>
<dbReference type="Proteomes" id="UP000483286">
    <property type="component" value="Unassembled WGS sequence"/>
</dbReference>
<keyword evidence="1" id="KW-0175">Coiled coil</keyword>
<dbReference type="EMBL" id="WQLB01000009">
    <property type="protein sequence ID" value="MVN86804.1"/>
    <property type="molecule type" value="Genomic_DNA"/>
</dbReference>
<dbReference type="AlphaFoldDB" id="A0A7C9MQW3"/>
<keyword evidence="2" id="KW-0812">Transmembrane</keyword>
<feature type="transmembrane region" description="Helical" evidence="2">
    <location>
        <begin position="12"/>
        <end position="33"/>
    </location>
</feature>
<evidence type="ECO:0000313" key="4">
    <source>
        <dbReference type="Proteomes" id="UP000483286"/>
    </source>
</evidence>
<protein>
    <submittedName>
        <fullName evidence="3">Uncharacterized protein</fullName>
    </submittedName>
</protein>
<dbReference type="RefSeq" id="WP_157458856.1">
    <property type="nucleotide sequence ID" value="NZ_WQLB01000009.1"/>
</dbReference>
<reference evidence="3 4" key="1">
    <citation type="submission" date="2019-12" db="EMBL/GenBank/DDBJ databases">
        <title>Deinococcus sp. HMF7620 Genome sequencing and assembly.</title>
        <authorList>
            <person name="Kang H."/>
            <person name="Kim H."/>
            <person name="Joh K."/>
        </authorList>
    </citation>
    <scope>NUCLEOTIDE SEQUENCE [LARGE SCALE GENOMIC DNA]</scope>
    <source>
        <strain evidence="3 4">HMF7620</strain>
    </source>
</reference>
<accession>A0A7C9MQW3</accession>
<organism evidence="3 4">
    <name type="scientific">Deinococcus arboris</name>
    <dbReference type="NCBI Taxonomy" id="2682977"/>
    <lineage>
        <taxon>Bacteria</taxon>
        <taxon>Thermotogati</taxon>
        <taxon>Deinococcota</taxon>
        <taxon>Deinococci</taxon>
        <taxon>Deinococcales</taxon>
        <taxon>Deinococcaceae</taxon>
        <taxon>Deinococcus</taxon>
    </lineage>
</organism>
<evidence type="ECO:0000313" key="3">
    <source>
        <dbReference type="EMBL" id="MVN86804.1"/>
    </source>
</evidence>
<keyword evidence="4" id="KW-1185">Reference proteome</keyword>